<sequence>MRVLSLFAMSLGFASTVLATPYKRFDGISVELAGPAASVSSVEDLKFTATVSNSGSEDVRVLKYGTILDDKLPTRSFKVTKDGEAVPFTGIKLQVSLPDLDDTAFVTIPAGDKITVVHAVAPLFDFAAAGPGKFTFEPNTNFQVIGTEDRVASPELTKLDATSSSVEVEVTGDLKKRELVTVDKRAVSTCTNASRKSFIDASYAEAKTLASTASSYVTSKGANDSLYRAYYGATATSRVASVFNAVATEGSNSRTLSCTDTYGACTSGVIAYTLIASTNIYFCSIFFNEVATSNLCGSTTVASRNVRGGTTLHELTHAVAGTDDVTYGCSADQALSDANSYANADNYNCFSTQVYANTRC</sequence>
<name>A0ACD3AVN6_9AGAR</name>
<evidence type="ECO:0000313" key="1">
    <source>
        <dbReference type="EMBL" id="TFK69406.1"/>
    </source>
</evidence>
<reference evidence="1 2" key="1">
    <citation type="journal article" date="2019" name="Nat. Ecol. Evol.">
        <title>Megaphylogeny resolves global patterns of mushroom evolution.</title>
        <authorList>
            <person name="Varga T."/>
            <person name="Krizsan K."/>
            <person name="Foldi C."/>
            <person name="Dima B."/>
            <person name="Sanchez-Garcia M."/>
            <person name="Sanchez-Ramirez S."/>
            <person name="Szollosi G.J."/>
            <person name="Szarkandi J.G."/>
            <person name="Papp V."/>
            <person name="Albert L."/>
            <person name="Andreopoulos W."/>
            <person name="Angelini C."/>
            <person name="Antonin V."/>
            <person name="Barry K.W."/>
            <person name="Bougher N.L."/>
            <person name="Buchanan P."/>
            <person name="Buyck B."/>
            <person name="Bense V."/>
            <person name="Catcheside P."/>
            <person name="Chovatia M."/>
            <person name="Cooper J."/>
            <person name="Damon W."/>
            <person name="Desjardin D."/>
            <person name="Finy P."/>
            <person name="Geml J."/>
            <person name="Haridas S."/>
            <person name="Hughes K."/>
            <person name="Justo A."/>
            <person name="Karasinski D."/>
            <person name="Kautmanova I."/>
            <person name="Kiss B."/>
            <person name="Kocsube S."/>
            <person name="Kotiranta H."/>
            <person name="LaButti K.M."/>
            <person name="Lechner B.E."/>
            <person name="Liimatainen K."/>
            <person name="Lipzen A."/>
            <person name="Lukacs Z."/>
            <person name="Mihaltcheva S."/>
            <person name="Morgado L.N."/>
            <person name="Niskanen T."/>
            <person name="Noordeloos M.E."/>
            <person name="Ohm R.A."/>
            <person name="Ortiz-Santana B."/>
            <person name="Ovrebo C."/>
            <person name="Racz N."/>
            <person name="Riley R."/>
            <person name="Savchenko A."/>
            <person name="Shiryaev A."/>
            <person name="Soop K."/>
            <person name="Spirin V."/>
            <person name="Szebenyi C."/>
            <person name="Tomsovsky M."/>
            <person name="Tulloss R.E."/>
            <person name="Uehling J."/>
            <person name="Grigoriev I.V."/>
            <person name="Vagvolgyi C."/>
            <person name="Papp T."/>
            <person name="Martin F.M."/>
            <person name="Miettinen O."/>
            <person name="Hibbett D.S."/>
            <person name="Nagy L.G."/>
        </authorList>
    </citation>
    <scope>NUCLEOTIDE SEQUENCE [LARGE SCALE GENOMIC DNA]</scope>
    <source>
        <strain evidence="1 2">NL-1719</strain>
    </source>
</reference>
<keyword evidence="2" id="KW-1185">Reference proteome</keyword>
<accession>A0ACD3AVN6</accession>
<gene>
    <name evidence="1" type="ORF">BDN72DRAFT_613879</name>
</gene>
<dbReference type="EMBL" id="ML208331">
    <property type="protein sequence ID" value="TFK69406.1"/>
    <property type="molecule type" value="Genomic_DNA"/>
</dbReference>
<keyword evidence="1" id="KW-0645">Protease</keyword>
<keyword evidence="1" id="KW-0378">Hydrolase</keyword>
<evidence type="ECO:0000313" key="2">
    <source>
        <dbReference type="Proteomes" id="UP000308600"/>
    </source>
</evidence>
<protein>
    <submittedName>
        <fullName evidence="1">Metalloprotease</fullName>
    </submittedName>
</protein>
<keyword evidence="1" id="KW-0482">Metalloprotease</keyword>
<dbReference type="Proteomes" id="UP000308600">
    <property type="component" value="Unassembled WGS sequence"/>
</dbReference>
<proteinExistence type="predicted"/>
<organism evidence="1 2">
    <name type="scientific">Pluteus cervinus</name>
    <dbReference type="NCBI Taxonomy" id="181527"/>
    <lineage>
        <taxon>Eukaryota</taxon>
        <taxon>Fungi</taxon>
        <taxon>Dikarya</taxon>
        <taxon>Basidiomycota</taxon>
        <taxon>Agaricomycotina</taxon>
        <taxon>Agaricomycetes</taxon>
        <taxon>Agaricomycetidae</taxon>
        <taxon>Agaricales</taxon>
        <taxon>Pluteineae</taxon>
        <taxon>Pluteaceae</taxon>
        <taxon>Pluteus</taxon>
    </lineage>
</organism>